<organism evidence="1 2">
    <name type="scientific">Cadophora malorum</name>
    <dbReference type="NCBI Taxonomy" id="108018"/>
    <lineage>
        <taxon>Eukaryota</taxon>
        <taxon>Fungi</taxon>
        <taxon>Dikarya</taxon>
        <taxon>Ascomycota</taxon>
        <taxon>Pezizomycotina</taxon>
        <taxon>Leotiomycetes</taxon>
        <taxon>Helotiales</taxon>
        <taxon>Ploettnerulaceae</taxon>
        <taxon>Cadophora</taxon>
    </lineage>
</organism>
<protein>
    <recommendedName>
        <fullName evidence="3">F-box domain-containing protein</fullName>
    </recommendedName>
</protein>
<reference evidence="1" key="1">
    <citation type="submission" date="2021-02" db="EMBL/GenBank/DDBJ databases">
        <title>Genome sequence Cadophora malorum strain M34.</title>
        <authorList>
            <person name="Stefanovic E."/>
            <person name="Vu D."/>
            <person name="Scully C."/>
            <person name="Dijksterhuis J."/>
            <person name="Roader J."/>
            <person name="Houbraken J."/>
        </authorList>
    </citation>
    <scope>NUCLEOTIDE SEQUENCE</scope>
    <source>
        <strain evidence="1">M34</strain>
    </source>
</reference>
<dbReference type="Proteomes" id="UP000664132">
    <property type="component" value="Unassembled WGS sequence"/>
</dbReference>
<evidence type="ECO:0008006" key="3">
    <source>
        <dbReference type="Google" id="ProtNLM"/>
    </source>
</evidence>
<dbReference type="InterPro" id="IPR036047">
    <property type="entry name" value="F-box-like_dom_sf"/>
</dbReference>
<evidence type="ECO:0000313" key="1">
    <source>
        <dbReference type="EMBL" id="KAG4416140.1"/>
    </source>
</evidence>
<dbReference type="OrthoDB" id="5279008at2759"/>
<evidence type="ECO:0000313" key="2">
    <source>
        <dbReference type="Proteomes" id="UP000664132"/>
    </source>
</evidence>
<dbReference type="SUPFAM" id="SSF81383">
    <property type="entry name" value="F-box domain"/>
    <property type="match status" value="1"/>
</dbReference>
<dbReference type="AlphaFoldDB" id="A0A8H7W3T1"/>
<dbReference type="EMBL" id="JAFJYH010000196">
    <property type="protein sequence ID" value="KAG4416140.1"/>
    <property type="molecule type" value="Genomic_DNA"/>
</dbReference>
<gene>
    <name evidence="1" type="ORF">IFR04_010722</name>
</gene>
<keyword evidence="2" id="KW-1185">Reference proteome</keyword>
<proteinExistence type="predicted"/>
<accession>A0A8H7W3T1</accession>
<comment type="caution">
    <text evidence="1">The sequence shown here is derived from an EMBL/GenBank/DDBJ whole genome shotgun (WGS) entry which is preliminary data.</text>
</comment>
<name>A0A8H7W3T1_9HELO</name>
<sequence>MPVSSLGTVFLTKLSSLISELTESETIDIRLRLNALRKLGFPEKLPAELHHKILDYISLEDSMNMRLVRRDWCDTFSSVPICTEIVKRHFPEKHELYTEEIKSLKDADERKLAADKDLKEWLADVVKHRLRRGRGQYQSTSVYYYSAKRATGQWNSPQYCNGRIAYLTLDRMLIVKNICGEVTGCLALPQREAIGRWVLSDKYIVVVSTNQRTVYAWQLDKPLSESNDPHQQQLPNAITELTARDNRVGIVLRNWEIYIWEIGRPKNPLSAVPVPSIKPNLDMASSRKIVLFHPYKRDIFFICSQISCSSRHGSETGSRRIKFQFYEYENFKSKSRRTAYVDFNDITDKDLRPQVHTLYDNFVGILNLGGFRKQVFGRDNGGYEDLDVVEDDAYPQDKPVAFEREGTGCHGSFAEGERAFVLFDMETKLFQCHSYYEPEPGYTKNDYSGSPAFDDWGSECHIWRNQTLGRIYRPDLESESPLERDTDLLITAVRHNPSPNTQINQVHCYKEGTHGQTVVHRSTPSYKARKQNTVFHWIGRANVARTKPFPERFSPFSPPIHCYHDFRESFTPRRVKGDDRFVVLFGSLGYVVWCFDPNVRLGIKDSDRDPNAPRHLNIFES</sequence>